<evidence type="ECO:0000313" key="1">
    <source>
        <dbReference type="EMBL" id="MRW94113.1"/>
    </source>
</evidence>
<name>A0A6I2L8C0_9BURK</name>
<evidence type="ECO:0000313" key="2">
    <source>
        <dbReference type="Proteomes" id="UP000433309"/>
    </source>
</evidence>
<sequence>MMRLTLTCTGGFAGPAGAQTRTVDLAQLPQEQASQLEQLLHASDFFALPPKLIKEAPKSWDFQYDLKVDGDGQAHCVRYHLDEASPSLKQLTEKLNEEVDPD</sequence>
<dbReference type="AlphaFoldDB" id="A0A6I2L8C0"/>
<keyword evidence="2" id="KW-1185">Reference proteome</keyword>
<protein>
    <submittedName>
        <fullName evidence="1">Uncharacterized protein</fullName>
    </submittedName>
</protein>
<reference evidence="1 2" key="1">
    <citation type="submission" date="2019-11" db="EMBL/GenBank/DDBJ databases">
        <title>Novel species isolated from a subtropical stream in China.</title>
        <authorList>
            <person name="Lu H."/>
        </authorList>
    </citation>
    <scope>NUCLEOTIDE SEQUENCE [LARGE SCALE GENOMIC DNA]</scope>
    <source>
        <strain evidence="1 2">FT80W</strain>
    </source>
</reference>
<comment type="caution">
    <text evidence="1">The sequence shown here is derived from an EMBL/GenBank/DDBJ whole genome shotgun (WGS) entry which is preliminary data.</text>
</comment>
<accession>A0A6I2L8C0</accession>
<gene>
    <name evidence="1" type="ORF">GJ699_29390</name>
</gene>
<dbReference type="EMBL" id="WKJK01000022">
    <property type="protein sequence ID" value="MRW94113.1"/>
    <property type="molecule type" value="Genomic_DNA"/>
</dbReference>
<dbReference type="Proteomes" id="UP000433309">
    <property type="component" value="Unassembled WGS sequence"/>
</dbReference>
<dbReference type="InterPro" id="IPR049457">
    <property type="entry name" value="Emfourin"/>
</dbReference>
<proteinExistence type="predicted"/>
<dbReference type="Pfam" id="PF20242">
    <property type="entry name" value="Emfourin"/>
    <property type="match status" value="1"/>
</dbReference>
<organism evidence="1 2">
    <name type="scientific">Duganella guangzhouensis</name>
    <dbReference type="NCBI Taxonomy" id="2666084"/>
    <lineage>
        <taxon>Bacteria</taxon>
        <taxon>Pseudomonadati</taxon>
        <taxon>Pseudomonadota</taxon>
        <taxon>Betaproteobacteria</taxon>
        <taxon>Burkholderiales</taxon>
        <taxon>Oxalobacteraceae</taxon>
        <taxon>Telluria group</taxon>
        <taxon>Duganella</taxon>
    </lineage>
</organism>